<evidence type="ECO:0000313" key="3">
    <source>
        <dbReference type="Proteomes" id="UP000799444"/>
    </source>
</evidence>
<proteinExistence type="predicted"/>
<sequence>MFSMPSRVLACLASAAVLVSAVPTSAPASNLSPRDIDDLLLYGLPEGVDPATLAKRSVLQRRGHDQSFFHGALPGCGDDDDPSYADGKSAYTDGDGTLVQSGLCDNKKYTGGWHCWTDMFYTDVQIEYDDWTNTGGVIDCKTTSQCSLQGISLNQSCTANTGSWDNAIQVGAEGKLDEIKQTKWGIGGSFSYTHNFGGSQTFLTCNSVADQGSCQWSDQGCHAIWKGKRNRRVFGYLRRSCDTGREGTNMSQQRADGYFTIGMLDFDIVLPDNQAIGCAAMCNDVSYPDGTPANSDKVPFPGN</sequence>
<dbReference type="Proteomes" id="UP000799444">
    <property type="component" value="Unassembled WGS sequence"/>
</dbReference>
<feature type="signal peptide" evidence="1">
    <location>
        <begin position="1"/>
        <end position="21"/>
    </location>
</feature>
<feature type="chain" id="PRO_5040427492" evidence="1">
    <location>
        <begin position="22"/>
        <end position="303"/>
    </location>
</feature>
<keyword evidence="3" id="KW-1185">Reference proteome</keyword>
<name>A0A9P4V773_9PLEO</name>
<reference evidence="2" key="1">
    <citation type="journal article" date="2020" name="Stud. Mycol.">
        <title>101 Dothideomycetes genomes: a test case for predicting lifestyles and emergence of pathogens.</title>
        <authorList>
            <person name="Haridas S."/>
            <person name="Albert R."/>
            <person name="Binder M."/>
            <person name="Bloem J."/>
            <person name="Labutti K."/>
            <person name="Salamov A."/>
            <person name="Andreopoulos B."/>
            <person name="Baker S."/>
            <person name="Barry K."/>
            <person name="Bills G."/>
            <person name="Bluhm B."/>
            <person name="Cannon C."/>
            <person name="Castanera R."/>
            <person name="Culley D."/>
            <person name="Daum C."/>
            <person name="Ezra D."/>
            <person name="Gonzalez J."/>
            <person name="Henrissat B."/>
            <person name="Kuo A."/>
            <person name="Liang C."/>
            <person name="Lipzen A."/>
            <person name="Lutzoni F."/>
            <person name="Magnuson J."/>
            <person name="Mondo S."/>
            <person name="Nolan M."/>
            <person name="Ohm R."/>
            <person name="Pangilinan J."/>
            <person name="Park H.-J."/>
            <person name="Ramirez L."/>
            <person name="Alfaro M."/>
            <person name="Sun H."/>
            <person name="Tritt A."/>
            <person name="Yoshinaga Y."/>
            <person name="Zwiers L.-H."/>
            <person name="Turgeon B."/>
            <person name="Goodwin S."/>
            <person name="Spatafora J."/>
            <person name="Crous P."/>
            <person name="Grigoriev I."/>
        </authorList>
    </citation>
    <scope>NUCLEOTIDE SEQUENCE</scope>
    <source>
        <strain evidence="2">CBS 125425</strain>
    </source>
</reference>
<gene>
    <name evidence="2" type="ORF">EJ04DRAFT_481706</name>
</gene>
<evidence type="ECO:0000313" key="2">
    <source>
        <dbReference type="EMBL" id="KAF2740579.1"/>
    </source>
</evidence>
<dbReference type="AlphaFoldDB" id="A0A9P4V773"/>
<keyword evidence="1" id="KW-0732">Signal</keyword>
<dbReference type="EMBL" id="ML996099">
    <property type="protein sequence ID" value="KAF2740579.1"/>
    <property type="molecule type" value="Genomic_DNA"/>
</dbReference>
<organism evidence="2 3">
    <name type="scientific">Polyplosphaeria fusca</name>
    <dbReference type="NCBI Taxonomy" id="682080"/>
    <lineage>
        <taxon>Eukaryota</taxon>
        <taxon>Fungi</taxon>
        <taxon>Dikarya</taxon>
        <taxon>Ascomycota</taxon>
        <taxon>Pezizomycotina</taxon>
        <taxon>Dothideomycetes</taxon>
        <taxon>Pleosporomycetidae</taxon>
        <taxon>Pleosporales</taxon>
        <taxon>Tetraplosphaeriaceae</taxon>
        <taxon>Polyplosphaeria</taxon>
    </lineage>
</organism>
<protein>
    <submittedName>
        <fullName evidence="2">Uncharacterized protein</fullName>
    </submittedName>
</protein>
<evidence type="ECO:0000256" key="1">
    <source>
        <dbReference type="SAM" id="SignalP"/>
    </source>
</evidence>
<accession>A0A9P4V773</accession>
<dbReference type="OrthoDB" id="5329807at2759"/>
<comment type="caution">
    <text evidence="2">The sequence shown here is derived from an EMBL/GenBank/DDBJ whole genome shotgun (WGS) entry which is preliminary data.</text>
</comment>